<dbReference type="CDD" id="cd00211">
    <property type="entry name" value="PTS_IIA_fru"/>
    <property type="match status" value="1"/>
</dbReference>
<dbReference type="EMBL" id="JRUQ01000019">
    <property type="protein sequence ID" value="KGT95062.1"/>
    <property type="molecule type" value="Genomic_DNA"/>
</dbReference>
<evidence type="ECO:0000313" key="3">
    <source>
        <dbReference type="Proteomes" id="UP000030351"/>
    </source>
</evidence>
<sequence length="150" mass="16700">MFSAQRIFIFNEAISREDLLRKLAGSLQAEGLVKASFIEGVLSRERVYPTGIFMETHSIAIPHTEFEHVNRTGFAIGINRSGVEFHRTDEPEQVVAPAIVIMMAIDPTCEKVAIIQSLFALLADQERVSQLCELPPSEIAKVFTDAVITR</sequence>
<dbReference type="eggNOG" id="COG1762">
    <property type="taxonomic scope" value="Bacteria"/>
</dbReference>
<evidence type="ECO:0000259" key="1">
    <source>
        <dbReference type="PROSITE" id="PS51094"/>
    </source>
</evidence>
<dbReference type="InterPro" id="IPR002178">
    <property type="entry name" value="PTS_EIIA_type-2_dom"/>
</dbReference>
<dbReference type="Gene3D" id="3.40.930.10">
    <property type="entry name" value="Mannitol-specific EII, Chain A"/>
    <property type="match status" value="1"/>
</dbReference>
<dbReference type="OrthoDB" id="3192919at2"/>
<evidence type="ECO:0000313" key="2">
    <source>
        <dbReference type="EMBL" id="KGT95062.1"/>
    </source>
</evidence>
<dbReference type="InterPro" id="IPR051541">
    <property type="entry name" value="PTS_SugarTrans_NitroReg"/>
</dbReference>
<dbReference type="InterPro" id="IPR016152">
    <property type="entry name" value="PTrfase/Anion_transptr"/>
</dbReference>
<protein>
    <submittedName>
        <fullName evidence="2">PTS glucose transporter subunit IIA</fullName>
    </submittedName>
</protein>
<gene>
    <name evidence="2" type="ORF">NG99_05335</name>
</gene>
<dbReference type="SUPFAM" id="SSF55804">
    <property type="entry name" value="Phoshotransferase/anion transport protein"/>
    <property type="match status" value="1"/>
</dbReference>
<comment type="caution">
    <text evidence="2">The sequence shown here is derived from an EMBL/GenBank/DDBJ whole genome shotgun (WGS) entry which is preliminary data.</text>
</comment>
<dbReference type="Pfam" id="PF00359">
    <property type="entry name" value="PTS_EIIA_2"/>
    <property type="match status" value="1"/>
</dbReference>
<keyword evidence="2" id="KW-0813">Transport</keyword>
<dbReference type="RefSeq" id="WP_034889141.1">
    <property type="nucleotide sequence ID" value="NZ_JRUQ01000019.1"/>
</dbReference>
<dbReference type="Proteomes" id="UP000030351">
    <property type="component" value="Unassembled WGS sequence"/>
</dbReference>
<name>A0A0A3Z7N3_9GAMM</name>
<accession>A0A0A3Z7N3</accession>
<feature type="domain" description="PTS EIIA type-2" evidence="1">
    <location>
        <begin position="1"/>
        <end position="146"/>
    </location>
</feature>
<keyword evidence="3" id="KW-1185">Reference proteome</keyword>
<organism evidence="2 3">
    <name type="scientific">Erwinia typographi</name>
    <dbReference type="NCBI Taxonomy" id="371042"/>
    <lineage>
        <taxon>Bacteria</taxon>
        <taxon>Pseudomonadati</taxon>
        <taxon>Pseudomonadota</taxon>
        <taxon>Gammaproteobacteria</taxon>
        <taxon>Enterobacterales</taxon>
        <taxon>Erwiniaceae</taxon>
        <taxon>Erwinia</taxon>
    </lineage>
</organism>
<dbReference type="AlphaFoldDB" id="A0A0A3Z7N3"/>
<keyword evidence="2" id="KW-0762">Sugar transport</keyword>
<proteinExistence type="predicted"/>
<dbReference type="PANTHER" id="PTHR47738">
    <property type="entry name" value="PTS SYSTEM FRUCTOSE-LIKE EIIA COMPONENT-RELATED"/>
    <property type="match status" value="1"/>
</dbReference>
<reference evidence="2 3" key="1">
    <citation type="submission" date="2014-10" db="EMBL/GenBank/DDBJ databases">
        <title>Genome sequence of Erwinia typographi M043b.</title>
        <authorList>
            <person name="Chan K.-G."/>
            <person name="Tan W.-S."/>
        </authorList>
    </citation>
    <scope>NUCLEOTIDE SEQUENCE [LARGE SCALE GENOMIC DNA]</scope>
    <source>
        <strain evidence="2 3">M043b</strain>
    </source>
</reference>
<dbReference type="STRING" id="371042.NG99_05335"/>
<dbReference type="PROSITE" id="PS51094">
    <property type="entry name" value="PTS_EIIA_TYPE_2"/>
    <property type="match status" value="1"/>
</dbReference>
<dbReference type="PANTHER" id="PTHR47738:SF3">
    <property type="entry name" value="PHOSPHOTRANSFERASE SYSTEM MANNITOL_FRUCTOSE-SPECIFIC IIA DOMAIN CONTAINING PROTEIN"/>
    <property type="match status" value="1"/>
</dbReference>